<comment type="caution">
    <text evidence="1">The sequence shown here is derived from an EMBL/GenBank/DDBJ whole genome shotgun (WGS) entry which is preliminary data.</text>
</comment>
<protein>
    <submittedName>
        <fullName evidence="1">Uncharacterized protein</fullName>
    </submittedName>
</protein>
<dbReference type="EMBL" id="LAZR01026889">
    <property type="protein sequence ID" value="KKL67347.1"/>
    <property type="molecule type" value="Genomic_DNA"/>
</dbReference>
<accession>A0A0F9GW75</accession>
<name>A0A0F9GW75_9ZZZZ</name>
<dbReference type="AlphaFoldDB" id="A0A0F9GW75"/>
<proteinExistence type="predicted"/>
<sequence>MAAFMFSVPTLPKPVYEDLVAIKRKFDISSQQIVILGVMALKHLHEYDRTVVEQMVEAVRGVYCQDFKPSSTQN</sequence>
<reference evidence="1" key="1">
    <citation type="journal article" date="2015" name="Nature">
        <title>Complex archaea that bridge the gap between prokaryotes and eukaryotes.</title>
        <authorList>
            <person name="Spang A."/>
            <person name="Saw J.H."/>
            <person name="Jorgensen S.L."/>
            <person name="Zaremba-Niedzwiedzka K."/>
            <person name="Martijn J."/>
            <person name="Lind A.E."/>
            <person name="van Eijk R."/>
            <person name="Schleper C."/>
            <person name="Guy L."/>
            <person name="Ettema T.J."/>
        </authorList>
    </citation>
    <scope>NUCLEOTIDE SEQUENCE</scope>
</reference>
<evidence type="ECO:0000313" key="1">
    <source>
        <dbReference type="EMBL" id="KKL67347.1"/>
    </source>
</evidence>
<gene>
    <name evidence="1" type="ORF">LCGC14_2135870</name>
</gene>
<organism evidence="1">
    <name type="scientific">marine sediment metagenome</name>
    <dbReference type="NCBI Taxonomy" id="412755"/>
    <lineage>
        <taxon>unclassified sequences</taxon>
        <taxon>metagenomes</taxon>
        <taxon>ecological metagenomes</taxon>
    </lineage>
</organism>